<comment type="caution">
    <text evidence="3">The sequence shown here is derived from an EMBL/GenBank/DDBJ whole genome shotgun (WGS) entry which is preliminary data.</text>
</comment>
<gene>
    <name evidence="2" type="ORF">ACFS27_13135</name>
    <name evidence="3" type="ORF">ACFS27_13330</name>
</gene>
<reference evidence="4" key="2">
    <citation type="journal article" date="2019" name="Int. J. Syst. Evol. Microbiol.">
        <title>The Global Catalogue of Microorganisms (GCM) 10K type strain sequencing project: providing services to taxonomists for standard genome sequencing and annotation.</title>
        <authorList>
            <consortium name="The Broad Institute Genomics Platform"/>
            <consortium name="The Broad Institute Genome Sequencing Center for Infectious Disease"/>
            <person name="Wu L."/>
            <person name="Ma J."/>
        </authorList>
    </citation>
    <scope>NUCLEOTIDE SEQUENCE [LARGE SCALE GENOMIC DNA]</scope>
    <source>
        <strain evidence="4">CCM 7044</strain>
    </source>
</reference>
<protein>
    <submittedName>
        <fullName evidence="3">Uncharacterized protein</fullName>
    </submittedName>
</protein>
<keyword evidence="4" id="KW-1185">Reference proteome</keyword>
<feature type="compositionally biased region" description="Low complexity" evidence="1">
    <location>
        <begin position="72"/>
        <end position="84"/>
    </location>
</feature>
<evidence type="ECO:0000313" key="2">
    <source>
        <dbReference type="EMBL" id="MFD2794493.1"/>
    </source>
</evidence>
<accession>A0ABW5VS70</accession>
<organism evidence="3 4">
    <name type="scientific">Promicromonospora vindobonensis</name>
    <dbReference type="NCBI Taxonomy" id="195748"/>
    <lineage>
        <taxon>Bacteria</taxon>
        <taxon>Bacillati</taxon>
        <taxon>Actinomycetota</taxon>
        <taxon>Actinomycetes</taxon>
        <taxon>Micrococcales</taxon>
        <taxon>Promicromonosporaceae</taxon>
        <taxon>Promicromonospora</taxon>
    </lineage>
</organism>
<evidence type="ECO:0000313" key="3">
    <source>
        <dbReference type="EMBL" id="MFD2794532.1"/>
    </source>
</evidence>
<dbReference type="EMBL" id="JBHUOG010000002">
    <property type="protein sequence ID" value="MFD2794532.1"/>
    <property type="molecule type" value="Genomic_DNA"/>
</dbReference>
<dbReference type="Proteomes" id="UP001597479">
    <property type="component" value="Unassembled WGS sequence"/>
</dbReference>
<dbReference type="RefSeq" id="WP_377183718.1">
    <property type="nucleotide sequence ID" value="NZ_JBHUOG010000001.1"/>
</dbReference>
<reference evidence="3" key="3">
    <citation type="submission" date="2024-09" db="EMBL/GenBank/DDBJ databases">
        <authorList>
            <person name="Sun Q."/>
            <person name="Mori K."/>
        </authorList>
    </citation>
    <scope>NUCLEOTIDE SEQUENCE</scope>
    <source>
        <strain evidence="3">CCM 7044</strain>
    </source>
</reference>
<reference evidence="3" key="1">
    <citation type="journal article" date="2014" name="Int. J. Syst. Evol. Microbiol.">
        <title>Complete genome of a new Firmicutes species belonging to the dominant human colonic microbiota ('Ruminococcus bicirculans') reveals two chromosomes and a selective capacity to utilize plant glucans.</title>
        <authorList>
            <consortium name="NISC Comparative Sequencing Program"/>
            <person name="Wegmann U."/>
            <person name="Louis P."/>
            <person name="Goesmann A."/>
            <person name="Henrissat B."/>
            <person name="Duncan S.H."/>
            <person name="Flint H.J."/>
        </authorList>
    </citation>
    <scope>NUCLEOTIDE SEQUENCE</scope>
    <source>
        <strain evidence="3">CCM 7044</strain>
    </source>
</reference>
<name>A0ABW5VS70_9MICO</name>
<dbReference type="EMBL" id="JBHUOG010000001">
    <property type="protein sequence ID" value="MFD2794493.1"/>
    <property type="molecule type" value="Genomic_DNA"/>
</dbReference>
<sequence length="114" mass="11628">MNTFGVVVVGHGAAAQAVLRELRANAPHLSAALIADAGGIIRTLVTKGVLTGLLSADQTAGHPPQGVERVEGPAAGPNASGGASTCTCFTLPTPGQPGWRSSARDWSVRRRLHL</sequence>
<feature type="region of interest" description="Disordered" evidence="1">
    <location>
        <begin position="56"/>
        <end position="84"/>
    </location>
</feature>
<evidence type="ECO:0000313" key="4">
    <source>
        <dbReference type="Proteomes" id="UP001597479"/>
    </source>
</evidence>
<evidence type="ECO:0000256" key="1">
    <source>
        <dbReference type="SAM" id="MobiDB-lite"/>
    </source>
</evidence>
<proteinExistence type="predicted"/>